<dbReference type="GO" id="GO:0005886">
    <property type="term" value="C:plasma membrane"/>
    <property type="evidence" value="ECO:0007669"/>
    <property type="project" value="TreeGrafter"/>
</dbReference>
<evidence type="ECO:0000256" key="2">
    <source>
        <dbReference type="ARBA" id="ARBA00023136"/>
    </source>
</evidence>
<evidence type="ECO:0000259" key="3">
    <source>
        <dbReference type="Pfam" id="PF04652"/>
    </source>
</evidence>
<name>M7Z2Z6_TRIUA</name>
<dbReference type="AlphaFoldDB" id="M7Z2Z6"/>
<comment type="subcellular location">
    <subcellularLocation>
        <location evidence="1">Endomembrane system</location>
    </subcellularLocation>
</comment>
<gene>
    <name evidence="4" type="ORF">TRIUR3_10710</name>
</gene>
<organism evidence="4">
    <name type="scientific">Triticum urartu</name>
    <name type="common">Red wild einkorn</name>
    <name type="synonym">Crithodium urartu</name>
    <dbReference type="NCBI Taxonomy" id="4572"/>
    <lineage>
        <taxon>Eukaryota</taxon>
        <taxon>Viridiplantae</taxon>
        <taxon>Streptophyta</taxon>
        <taxon>Embryophyta</taxon>
        <taxon>Tracheophyta</taxon>
        <taxon>Spermatophyta</taxon>
        <taxon>Magnoliopsida</taxon>
        <taxon>Liliopsida</taxon>
        <taxon>Poales</taxon>
        <taxon>Poaceae</taxon>
        <taxon>BOP clade</taxon>
        <taxon>Pooideae</taxon>
        <taxon>Triticodae</taxon>
        <taxon>Triticeae</taxon>
        <taxon>Triticinae</taxon>
        <taxon>Triticum</taxon>
    </lineage>
</organism>
<protein>
    <recommendedName>
        <fullName evidence="3">Vta1/callose synthase N-terminal domain-containing protein</fullName>
    </recommendedName>
</protein>
<proteinExistence type="predicted"/>
<dbReference type="STRING" id="4572.M7Z2Z6"/>
<dbReference type="InterPro" id="IPR039431">
    <property type="entry name" value="Vta1/CALS_N"/>
</dbReference>
<dbReference type="InterPro" id="IPR023175">
    <property type="entry name" value="Vta1/CALS_N_sf"/>
</dbReference>
<sequence length="231" mass="26540">MASSSGPWPLRTQMSSEPGFDSEVVPSSLVGIAPILRVANEVGAMNPRVAYLCRSYTYKKACRQDPASTGRGIRKFKTTLMLRLQKENAFTLESRVKPSDAQEMKSFYQDYYEKYIHALQNVVDKDDRSQLTKAYQTAAVLFEVLKEVNASHSIEVDQVIQAAFHAFRNIRGLPWPKEHQKTPDSDLFSWLQATFGFQLDDRALDIVMKKLFSNYKRWCNYLGRTSSLWYD</sequence>
<dbReference type="PANTHER" id="PTHR12741:SF48">
    <property type="entry name" value="1,3-BETA-GLUCAN SYNTHASE COMPONENT FKS1-RELATED"/>
    <property type="match status" value="1"/>
</dbReference>
<dbReference type="Gene3D" id="1.25.40.270">
    <property type="entry name" value="Vacuolar protein sorting-associated protein vta1"/>
    <property type="match status" value="1"/>
</dbReference>
<dbReference type="Pfam" id="PF04652">
    <property type="entry name" value="Vta1"/>
    <property type="match status" value="1"/>
</dbReference>
<keyword evidence="2" id="KW-0472">Membrane</keyword>
<evidence type="ECO:0000313" key="4">
    <source>
        <dbReference type="EMBL" id="EMS53861.1"/>
    </source>
</evidence>
<evidence type="ECO:0000256" key="1">
    <source>
        <dbReference type="ARBA" id="ARBA00004308"/>
    </source>
</evidence>
<feature type="domain" description="Vta1/callose synthase N-terminal" evidence="3">
    <location>
        <begin position="32"/>
        <end position="168"/>
    </location>
</feature>
<dbReference type="eggNOG" id="KOG0916">
    <property type="taxonomic scope" value="Eukaryota"/>
</dbReference>
<dbReference type="GO" id="GO:0012505">
    <property type="term" value="C:endomembrane system"/>
    <property type="evidence" value="ECO:0007669"/>
    <property type="project" value="UniProtKB-SubCell"/>
</dbReference>
<accession>M7Z2Z6</accession>
<dbReference type="EMBL" id="KD189178">
    <property type="protein sequence ID" value="EMS53861.1"/>
    <property type="molecule type" value="Genomic_DNA"/>
</dbReference>
<reference evidence="4" key="1">
    <citation type="journal article" date="2013" name="Nature">
        <title>Draft genome of the wheat A-genome progenitor Triticum urartu.</title>
        <authorList>
            <person name="Ling H.Q."/>
            <person name="Zhao S."/>
            <person name="Liu D."/>
            <person name="Wang J."/>
            <person name="Sun H."/>
            <person name="Zhang C."/>
            <person name="Fan H."/>
            <person name="Li D."/>
            <person name="Dong L."/>
            <person name="Tao Y."/>
            <person name="Gao C."/>
            <person name="Wu H."/>
            <person name="Li Y."/>
            <person name="Cui Y."/>
            <person name="Guo X."/>
            <person name="Zheng S."/>
            <person name="Wang B."/>
            <person name="Yu K."/>
            <person name="Liang Q."/>
            <person name="Yang W."/>
            <person name="Lou X."/>
            <person name="Chen J."/>
            <person name="Feng M."/>
            <person name="Jian J."/>
            <person name="Zhang X."/>
            <person name="Luo G."/>
            <person name="Jiang Y."/>
            <person name="Liu J."/>
            <person name="Wang Z."/>
            <person name="Sha Y."/>
            <person name="Zhang B."/>
            <person name="Wu H."/>
            <person name="Tang D."/>
            <person name="Shen Q."/>
            <person name="Xue P."/>
            <person name="Zou S."/>
            <person name="Wang X."/>
            <person name="Liu X."/>
            <person name="Wang F."/>
            <person name="Yang Y."/>
            <person name="An X."/>
            <person name="Dong Z."/>
            <person name="Zhang K."/>
            <person name="Zhang X."/>
            <person name="Luo M.C."/>
            <person name="Dvorak J."/>
            <person name="Tong Y."/>
            <person name="Wang J."/>
            <person name="Yang H."/>
            <person name="Li Z."/>
            <person name="Wang D."/>
            <person name="Zhang A."/>
            <person name="Wang J."/>
        </authorList>
    </citation>
    <scope>NUCLEOTIDE SEQUENCE</scope>
</reference>
<dbReference type="GO" id="GO:0046527">
    <property type="term" value="F:glucosyltransferase activity"/>
    <property type="evidence" value="ECO:0007669"/>
    <property type="project" value="TreeGrafter"/>
</dbReference>
<dbReference type="PANTHER" id="PTHR12741">
    <property type="entry name" value="LYST-INTERACTING PROTEIN LIP5 DOPAMINE RESPONSIVE PROTEIN DRG-1"/>
    <property type="match status" value="1"/>
</dbReference>